<sequence length="780" mass="92622">MIGFDFFASQIQLRFQGNRAYRTPIGQFFTFLIISIVTARLIVMVNTIYNRTEPVVLYKERQIESPRQFTMNNKTLPFAFGMEDGITFQNFIDPSIYTVVAYQQTKNTIVNSQGVSQEVWTRVNATVQRCTEQNFQNPLTKNGFLKLPINDLYCIQPQLEQVIEGDFIQETFSQFIIEVYPCQGQGCGDVKKLGKGYFTIYFQDIVVDPEDDQNPFKFFNRDLFWTTSIEFTQQAIMYFRNNYIYSDYGWIFQDIKKQSYISYSSQEVSLTFGTPYFLQLVMRFEKQKESVYTRSYLKLNDIFSQMGGFFQTMMAIGFILCGQISNLMLNKSIINQAFNFQLFNNPKISSQNNNQCNNLNNKQNESNEEISKFDKIQQNSYSINPILQSPNFQQKNSQNLLQDQLQKQQKSLILQNQSSQMKDQQEKNPDMTLINQKNESFIHSQNQSPMRYQKSNNQIFLSQIIQRKKANLNKEASQGIINDNKNVNQDQSITKARKSEIKQDDLPESITNKKFKQLFQQETNSMQLNIWEYIKYFFWPFGQIKKKKQIIDYSIQKLYYHIDLIYLVKKLIEIEKLKQLLMDSNQIKLFEYLPKPTIKDDDVFKIKKGNKEDQDQSQQEYNILYQDDRSEIEKLQDAYQAYLNIQKRGQKNQLDQKLLSNLDPQLLNLFNYKNDQEEEIQEKQNHQKQGYETKQQKQIPQRDRSESKLKFTNKQKYLEDEKFIEMFSNCSTKNKKLINKINEDKQFDDLDTEVRIPMEAINQNKIFKDYFQKKYLNSLY</sequence>
<dbReference type="GO" id="GO:0005634">
    <property type="term" value="C:nucleus"/>
    <property type="evidence" value="ECO:0007669"/>
    <property type="project" value="TreeGrafter"/>
</dbReference>
<dbReference type="GeneID" id="7824483"/>
<feature type="transmembrane region" description="Helical" evidence="2">
    <location>
        <begin position="28"/>
        <end position="49"/>
    </location>
</feature>
<dbReference type="AlphaFoldDB" id="I7M6P4"/>
<keyword evidence="2" id="KW-0472">Membrane</keyword>
<evidence type="ECO:0000313" key="4">
    <source>
        <dbReference type="Proteomes" id="UP000009168"/>
    </source>
</evidence>
<dbReference type="PANTHER" id="PTHR31398">
    <property type="entry name" value="MEIOTIC NUCLEAR DIVISION PROTEIN 1 HOMOLOG"/>
    <property type="match status" value="1"/>
</dbReference>
<dbReference type="PANTHER" id="PTHR31398:SF0">
    <property type="entry name" value="MEIOTIC NUCLEAR DIVISION PROTEIN 1 HOMOLOG"/>
    <property type="match status" value="1"/>
</dbReference>
<keyword evidence="2 3" id="KW-0812">Transmembrane</keyword>
<evidence type="ECO:0000256" key="1">
    <source>
        <dbReference type="SAM" id="MobiDB-lite"/>
    </source>
</evidence>
<dbReference type="HOGENOM" id="CLU_009697_1_0_1"/>
<dbReference type="OMA" id="ENLYCNT"/>
<dbReference type="InParanoid" id="I7M6P4"/>
<dbReference type="OrthoDB" id="292348at2759"/>
<dbReference type="EMBL" id="GG662536">
    <property type="protein sequence ID" value="EAR85581.2"/>
    <property type="molecule type" value="Genomic_DNA"/>
</dbReference>
<dbReference type="RefSeq" id="XP_001033244.2">
    <property type="nucleotide sequence ID" value="XM_001033244.2"/>
</dbReference>
<name>I7M6P4_TETTS</name>
<evidence type="ECO:0000313" key="3">
    <source>
        <dbReference type="EMBL" id="EAR85581.2"/>
    </source>
</evidence>
<evidence type="ECO:0000256" key="2">
    <source>
        <dbReference type="SAM" id="Phobius"/>
    </source>
</evidence>
<reference evidence="4" key="1">
    <citation type="journal article" date="2006" name="PLoS Biol.">
        <title>Macronuclear genome sequence of the ciliate Tetrahymena thermophila, a model eukaryote.</title>
        <authorList>
            <person name="Eisen J.A."/>
            <person name="Coyne R.S."/>
            <person name="Wu M."/>
            <person name="Wu D."/>
            <person name="Thiagarajan M."/>
            <person name="Wortman J.R."/>
            <person name="Badger J.H."/>
            <person name="Ren Q."/>
            <person name="Amedeo P."/>
            <person name="Jones K.M."/>
            <person name="Tallon L.J."/>
            <person name="Delcher A.L."/>
            <person name="Salzberg S.L."/>
            <person name="Silva J.C."/>
            <person name="Haas B.J."/>
            <person name="Majoros W.H."/>
            <person name="Farzad M."/>
            <person name="Carlton J.M."/>
            <person name="Smith R.K. Jr."/>
            <person name="Garg J."/>
            <person name="Pearlman R.E."/>
            <person name="Karrer K.M."/>
            <person name="Sun L."/>
            <person name="Manning G."/>
            <person name="Elde N.C."/>
            <person name="Turkewitz A.P."/>
            <person name="Asai D.J."/>
            <person name="Wilkes D.E."/>
            <person name="Wang Y."/>
            <person name="Cai H."/>
            <person name="Collins K."/>
            <person name="Stewart B.A."/>
            <person name="Lee S.R."/>
            <person name="Wilamowska K."/>
            <person name="Weinberg Z."/>
            <person name="Ruzzo W.L."/>
            <person name="Wloga D."/>
            <person name="Gaertig J."/>
            <person name="Frankel J."/>
            <person name="Tsao C.-C."/>
            <person name="Gorovsky M.A."/>
            <person name="Keeling P.J."/>
            <person name="Waller R.F."/>
            <person name="Patron N.J."/>
            <person name="Cherry J.M."/>
            <person name="Stover N.A."/>
            <person name="Krieger C.J."/>
            <person name="del Toro C."/>
            <person name="Ryder H.F."/>
            <person name="Williamson S.C."/>
            <person name="Barbeau R.A."/>
            <person name="Hamilton E.P."/>
            <person name="Orias E."/>
        </authorList>
    </citation>
    <scope>NUCLEOTIDE SEQUENCE [LARGE SCALE GENOMIC DNA]</scope>
    <source>
        <strain evidence="4">SB210</strain>
    </source>
</reference>
<proteinExistence type="predicted"/>
<dbReference type="Proteomes" id="UP000009168">
    <property type="component" value="Unassembled WGS sequence"/>
</dbReference>
<keyword evidence="2" id="KW-1133">Transmembrane helix</keyword>
<dbReference type="GO" id="GO:0007131">
    <property type="term" value="P:reciprocal meiotic recombination"/>
    <property type="evidence" value="ECO:0007669"/>
    <property type="project" value="TreeGrafter"/>
</dbReference>
<organism evidence="3 4">
    <name type="scientific">Tetrahymena thermophila (strain SB210)</name>
    <dbReference type="NCBI Taxonomy" id="312017"/>
    <lineage>
        <taxon>Eukaryota</taxon>
        <taxon>Sar</taxon>
        <taxon>Alveolata</taxon>
        <taxon>Ciliophora</taxon>
        <taxon>Intramacronucleata</taxon>
        <taxon>Oligohymenophorea</taxon>
        <taxon>Hymenostomatida</taxon>
        <taxon>Tetrahymenina</taxon>
        <taxon>Tetrahymenidae</taxon>
        <taxon>Tetrahymena</taxon>
    </lineage>
</organism>
<keyword evidence="4" id="KW-1185">Reference proteome</keyword>
<feature type="region of interest" description="Disordered" evidence="1">
    <location>
        <begin position="681"/>
        <end position="706"/>
    </location>
</feature>
<accession>I7M6P4</accession>
<protein>
    <submittedName>
        <fullName evidence="3">Transmembrane protein, putative</fullName>
    </submittedName>
</protein>
<dbReference type="KEGG" id="tet:TTHERM_00419840"/>
<gene>
    <name evidence="3" type="ORF">TTHERM_00419840</name>
</gene>